<comment type="subcellular location">
    <subcellularLocation>
        <location evidence="1">Cell outer membrane</location>
    </subcellularLocation>
</comment>
<evidence type="ECO:0000313" key="10">
    <source>
        <dbReference type="Proteomes" id="UP000598350"/>
    </source>
</evidence>
<name>A0ABR7VEA6_9FLAO</name>
<evidence type="ECO:0000256" key="8">
    <source>
        <dbReference type="SAM" id="Phobius"/>
    </source>
</evidence>
<sequence length="467" mass="52796">MELEHINRNPREEQWSIIRAKLVVIIGVIGLFGIGVRAQDKVLTKEDAIALALEHNYGINVAKNDVEVAKNNKNVLNSGYLPTLTGSANANYSRDDSVIEFPGQFNEDGSPRGDLEINQAEAQRYSSVLSANYTLFDGLGRLYNYKRLKEQYQLSELQARETIENTLLQLFSVYYEIARLTENENVLKQALDISRDRYRRAQYAFEYGQSTKLDILNAQVDITNDSISTLNARQQLSNTKRDLNVLLNQSLDALYTVDTLVSFIPKIKLEEFVEQAKLNNVALLQTEKGLAINAYDIKVQKSGYLPKVGLNGSYGWNLNQSAASAFFPGTNNNNYNLGLGASLTWNLFDGGGTTVRVKNAKIAFENQELLKKQIELEVDRDIQNAMAIYENKLVIYTIQEQNVITNQNNFERSKEQFQLGRITSIEFRQAQINLLNAQTNKNLAKYEAKLAELQLLQLTGQLLNVEL</sequence>
<accession>A0ABR7VEA6</accession>
<dbReference type="PANTHER" id="PTHR30026">
    <property type="entry name" value="OUTER MEMBRANE PROTEIN TOLC"/>
    <property type="match status" value="1"/>
</dbReference>
<evidence type="ECO:0000256" key="3">
    <source>
        <dbReference type="ARBA" id="ARBA00022448"/>
    </source>
</evidence>
<dbReference type="Pfam" id="PF02321">
    <property type="entry name" value="OEP"/>
    <property type="match status" value="2"/>
</dbReference>
<protein>
    <submittedName>
        <fullName evidence="9">TolC family protein</fullName>
    </submittedName>
</protein>
<dbReference type="InterPro" id="IPR051906">
    <property type="entry name" value="TolC-like"/>
</dbReference>
<keyword evidence="3" id="KW-0813">Transport</keyword>
<dbReference type="EMBL" id="JABTCG010000004">
    <property type="protein sequence ID" value="MBD0851688.1"/>
    <property type="molecule type" value="Genomic_DNA"/>
</dbReference>
<evidence type="ECO:0000256" key="1">
    <source>
        <dbReference type="ARBA" id="ARBA00004442"/>
    </source>
</evidence>
<feature type="transmembrane region" description="Helical" evidence="8">
    <location>
        <begin position="20"/>
        <end position="38"/>
    </location>
</feature>
<dbReference type="InterPro" id="IPR003423">
    <property type="entry name" value="OMP_efflux"/>
</dbReference>
<dbReference type="RefSeq" id="WP_188314859.1">
    <property type="nucleotide sequence ID" value="NZ_JABTCG010000004.1"/>
</dbReference>
<dbReference type="SUPFAM" id="SSF56954">
    <property type="entry name" value="Outer membrane efflux proteins (OEP)"/>
    <property type="match status" value="1"/>
</dbReference>
<keyword evidence="7" id="KW-0998">Cell outer membrane</keyword>
<evidence type="ECO:0000256" key="6">
    <source>
        <dbReference type="ARBA" id="ARBA00023136"/>
    </source>
</evidence>
<organism evidence="9 10">
    <name type="scientific">Maribacter arenosus</name>
    <dbReference type="NCBI Taxonomy" id="1854708"/>
    <lineage>
        <taxon>Bacteria</taxon>
        <taxon>Pseudomonadati</taxon>
        <taxon>Bacteroidota</taxon>
        <taxon>Flavobacteriia</taxon>
        <taxon>Flavobacteriales</taxon>
        <taxon>Flavobacteriaceae</taxon>
        <taxon>Maribacter</taxon>
    </lineage>
</organism>
<gene>
    <name evidence="9" type="ORF">HPE63_13490</name>
</gene>
<keyword evidence="5 8" id="KW-0812">Transmembrane</keyword>
<dbReference type="Proteomes" id="UP000598350">
    <property type="component" value="Unassembled WGS sequence"/>
</dbReference>
<evidence type="ECO:0000313" key="9">
    <source>
        <dbReference type="EMBL" id="MBD0851688.1"/>
    </source>
</evidence>
<dbReference type="Gene3D" id="1.20.1600.10">
    <property type="entry name" value="Outer membrane efflux proteins (OEP)"/>
    <property type="match status" value="1"/>
</dbReference>
<comment type="caution">
    <text evidence="9">The sequence shown here is derived from an EMBL/GenBank/DDBJ whole genome shotgun (WGS) entry which is preliminary data.</text>
</comment>
<evidence type="ECO:0000256" key="4">
    <source>
        <dbReference type="ARBA" id="ARBA00022452"/>
    </source>
</evidence>
<keyword evidence="8" id="KW-1133">Transmembrane helix</keyword>
<keyword evidence="4" id="KW-1134">Transmembrane beta strand</keyword>
<keyword evidence="10" id="KW-1185">Reference proteome</keyword>
<evidence type="ECO:0000256" key="5">
    <source>
        <dbReference type="ARBA" id="ARBA00022692"/>
    </source>
</evidence>
<comment type="similarity">
    <text evidence="2">Belongs to the outer membrane factor (OMF) (TC 1.B.17) family.</text>
</comment>
<dbReference type="PANTHER" id="PTHR30026:SF20">
    <property type="entry name" value="OUTER MEMBRANE PROTEIN TOLC"/>
    <property type="match status" value="1"/>
</dbReference>
<evidence type="ECO:0000256" key="2">
    <source>
        <dbReference type="ARBA" id="ARBA00007613"/>
    </source>
</evidence>
<evidence type="ECO:0000256" key="7">
    <source>
        <dbReference type="ARBA" id="ARBA00023237"/>
    </source>
</evidence>
<reference evidence="9 10" key="1">
    <citation type="submission" date="2020-05" db="EMBL/GenBank/DDBJ databases">
        <title>The draft genome sequence of Maribacter arenosus CAU 1321.</title>
        <authorList>
            <person name="Mu L."/>
        </authorList>
    </citation>
    <scope>NUCLEOTIDE SEQUENCE [LARGE SCALE GENOMIC DNA]</scope>
    <source>
        <strain evidence="9 10">CAU 1321</strain>
    </source>
</reference>
<proteinExistence type="inferred from homology"/>
<keyword evidence="6 8" id="KW-0472">Membrane</keyword>